<dbReference type="VEuPathDB" id="FungiDB:HZS61_005162"/>
<dbReference type="Proteomes" id="UP000285860">
    <property type="component" value="Unassembled WGS sequence"/>
</dbReference>
<protein>
    <submittedName>
        <fullName evidence="2">Uncharacterized protein</fullName>
    </submittedName>
</protein>
<dbReference type="AlphaFoldDB" id="A0A420PLK7"/>
<sequence>MALSTTSPPAAPNPFDLRIHTPDNLNRGARAALLQNSPAIANGPAFCAKFKEAAQQFTTGPQRCFAQQFADNFLDSWKRELSSDGAASKPTYSSVAAASPPAARGWPTHQQQQRRQNDPPHRQGRPATIAPPREDGLFH</sequence>
<proteinExistence type="predicted"/>
<name>A0A420PLK7_FUSOX</name>
<evidence type="ECO:0000256" key="1">
    <source>
        <dbReference type="SAM" id="MobiDB-lite"/>
    </source>
</evidence>
<evidence type="ECO:0000313" key="2">
    <source>
        <dbReference type="EMBL" id="RKK93386.1"/>
    </source>
</evidence>
<gene>
    <name evidence="2" type="ORF">BFJ68_g15589</name>
</gene>
<accession>A0A420PLK7</accession>
<evidence type="ECO:0000313" key="3">
    <source>
        <dbReference type="Proteomes" id="UP000285860"/>
    </source>
</evidence>
<dbReference type="OrthoDB" id="5151118at2759"/>
<comment type="caution">
    <text evidence="2">The sequence shown here is derived from an EMBL/GenBank/DDBJ whole genome shotgun (WGS) entry which is preliminary data.</text>
</comment>
<dbReference type="EMBL" id="MRCY01000168">
    <property type="protein sequence ID" value="RKK93386.1"/>
    <property type="molecule type" value="Genomic_DNA"/>
</dbReference>
<feature type="region of interest" description="Disordered" evidence="1">
    <location>
        <begin position="81"/>
        <end position="139"/>
    </location>
</feature>
<reference evidence="2 3" key="1">
    <citation type="journal article" date="2018" name="Sci. Rep.">
        <title>Characterisation of pathogen-specific regions and novel effector candidates in Fusarium oxysporum f. sp. cepae.</title>
        <authorList>
            <person name="Armitage A.D."/>
            <person name="Taylor A."/>
            <person name="Sobczyk M.K."/>
            <person name="Baxter L."/>
            <person name="Greenfield B.P."/>
            <person name="Bates H.J."/>
            <person name="Wilson F."/>
            <person name="Jackson A.C."/>
            <person name="Ott S."/>
            <person name="Harrison R.J."/>
            <person name="Clarkson J.P."/>
        </authorList>
    </citation>
    <scope>NUCLEOTIDE SEQUENCE [LARGE SCALE GENOMIC DNA]</scope>
    <source>
        <strain evidence="2 3">Fo_A28</strain>
    </source>
</reference>
<organism evidence="2 3">
    <name type="scientific">Fusarium oxysporum</name>
    <name type="common">Fusarium vascular wilt</name>
    <dbReference type="NCBI Taxonomy" id="5507"/>
    <lineage>
        <taxon>Eukaryota</taxon>
        <taxon>Fungi</taxon>
        <taxon>Dikarya</taxon>
        <taxon>Ascomycota</taxon>
        <taxon>Pezizomycotina</taxon>
        <taxon>Sordariomycetes</taxon>
        <taxon>Hypocreomycetidae</taxon>
        <taxon>Hypocreales</taxon>
        <taxon>Nectriaceae</taxon>
        <taxon>Fusarium</taxon>
        <taxon>Fusarium oxysporum species complex</taxon>
    </lineage>
</organism>
<feature type="compositionally biased region" description="Low complexity" evidence="1">
    <location>
        <begin position="93"/>
        <end position="103"/>
    </location>
</feature>